<reference evidence="6 7" key="1">
    <citation type="journal article" date="2012" name="BMC Genomics">
        <title>Comparative genomics of the classical Bordetella subspecies: the evolution and exchange of virulence-associated diversity amongst closely related pathogens.</title>
        <authorList>
            <person name="Park J."/>
            <person name="Zhang Y."/>
            <person name="Buboltz A.M."/>
            <person name="Zhang X."/>
            <person name="Schuster S.C."/>
            <person name="Ahuja U."/>
            <person name="Liu M."/>
            <person name="Miller J.F."/>
            <person name="Sebaihia M."/>
            <person name="Bentley S.D."/>
            <person name="Parkhill J."/>
            <person name="Harvill E.T."/>
        </authorList>
    </citation>
    <scope>NUCLEOTIDE SEQUENCE [LARGE SCALE GENOMIC DNA]</scope>
    <source>
        <strain evidence="6 7">Bpp5</strain>
    </source>
</reference>
<evidence type="ECO:0000256" key="2">
    <source>
        <dbReference type="ARBA" id="ARBA00022989"/>
    </source>
</evidence>
<proteinExistence type="predicted"/>
<dbReference type="Pfam" id="PF07690">
    <property type="entry name" value="MFS_1"/>
    <property type="match status" value="1"/>
</dbReference>
<name>K0MGM2_BORPB</name>
<evidence type="ECO:0000313" key="6">
    <source>
        <dbReference type="EMBL" id="CCJ48907.1"/>
    </source>
</evidence>
<evidence type="ECO:0000256" key="3">
    <source>
        <dbReference type="ARBA" id="ARBA00023136"/>
    </source>
</evidence>
<dbReference type="InterPro" id="IPR011701">
    <property type="entry name" value="MFS"/>
</dbReference>
<dbReference type="SUPFAM" id="SSF103473">
    <property type="entry name" value="MFS general substrate transporter"/>
    <property type="match status" value="2"/>
</dbReference>
<sequence length="289" mass="29812">MSPARARLTAPIVLLMSVATGLAVASNYYAQPLLHTIGAEFALTTATAGAIVTVAQLSYAVGLILLVPLGDLYERRTLIALMTALSAVGLLLSAFSPGIGWLMLGTAVTGLLSVVAQVLVPFAATLAEPHERGKVVGAVMSGLLLGILLARTIAGALADLGSWRTVYWVAAILMLLASWPLLAWGAHHVAPLLAGVLALDLAIQAVHVTNQSAIYRLRPEARSRLTAGYMTSYFLGGAAGSLLSAWIYAHAGWLGVTAAGALTSLAALLYGCLARSARIPETTPAPAIA</sequence>
<feature type="transmembrane region" description="Helical" evidence="4">
    <location>
        <begin position="253"/>
        <end position="273"/>
    </location>
</feature>
<organism evidence="6 7">
    <name type="scientific">Bordetella parapertussis (strain Bpp5)</name>
    <dbReference type="NCBI Taxonomy" id="1208660"/>
    <lineage>
        <taxon>Bacteria</taxon>
        <taxon>Pseudomonadati</taxon>
        <taxon>Pseudomonadota</taxon>
        <taxon>Betaproteobacteria</taxon>
        <taxon>Burkholderiales</taxon>
        <taxon>Alcaligenaceae</taxon>
        <taxon>Bordetella</taxon>
    </lineage>
</organism>
<dbReference type="KEGG" id="bpar:BN117_1574"/>
<dbReference type="AlphaFoldDB" id="K0MGM2"/>
<dbReference type="InterPro" id="IPR036259">
    <property type="entry name" value="MFS_trans_sf"/>
</dbReference>
<gene>
    <name evidence="6" type="ordered locus">BN117_1574</name>
</gene>
<dbReference type="Gene3D" id="1.20.1250.20">
    <property type="entry name" value="MFS general substrate transporter like domains"/>
    <property type="match status" value="1"/>
</dbReference>
<evidence type="ECO:0000256" key="1">
    <source>
        <dbReference type="ARBA" id="ARBA00022692"/>
    </source>
</evidence>
<dbReference type="GO" id="GO:0022857">
    <property type="term" value="F:transmembrane transporter activity"/>
    <property type="evidence" value="ECO:0007669"/>
    <property type="project" value="InterPro"/>
</dbReference>
<dbReference type="PANTHER" id="PTHR42910">
    <property type="entry name" value="TRANSPORTER SCO4007-RELATED"/>
    <property type="match status" value="1"/>
</dbReference>
<dbReference type="RefSeq" id="WP_015039414.1">
    <property type="nucleotide sequence ID" value="NC_018828.1"/>
</dbReference>
<evidence type="ECO:0000313" key="7">
    <source>
        <dbReference type="Proteomes" id="UP000008035"/>
    </source>
</evidence>
<feature type="transmembrane region" description="Helical" evidence="4">
    <location>
        <begin position="135"/>
        <end position="154"/>
    </location>
</feature>
<feature type="transmembrane region" description="Helical" evidence="4">
    <location>
        <begin position="101"/>
        <end position="123"/>
    </location>
</feature>
<feature type="transmembrane region" description="Helical" evidence="4">
    <location>
        <begin position="166"/>
        <end position="184"/>
    </location>
</feature>
<accession>K0MGM2</accession>
<dbReference type="InterPro" id="IPR020846">
    <property type="entry name" value="MFS_dom"/>
</dbReference>
<dbReference type="PANTHER" id="PTHR42910:SF1">
    <property type="entry name" value="MAJOR FACILITATOR SUPERFAMILY (MFS) PROFILE DOMAIN-CONTAINING PROTEIN"/>
    <property type="match status" value="1"/>
</dbReference>
<evidence type="ECO:0000259" key="5">
    <source>
        <dbReference type="PROSITE" id="PS50850"/>
    </source>
</evidence>
<dbReference type="HOGENOM" id="CLU_001265_23_2_4"/>
<feature type="domain" description="Major facilitator superfamily (MFS) profile" evidence="5">
    <location>
        <begin position="12"/>
        <end position="289"/>
    </location>
</feature>
<protein>
    <submittedName>
        <fullName evidence="6">Transmembrane transport protein</fullName>
    </submittedName>
</protein>
<keyword evidence="3 4" id="KW-0472">Membrane</keyword>
<evidence type="ECO:0000256" key="4">
    <source>
        <dbReference type="SAM" id="Phobius"/>
    </source>
</evidence>
<feature type="transmembrane region" description="Helical" evidence="4">
    <location>
        <begin position="226"/>
        <end position="247"/>
    </location>
</feature>
<dbReference type="Proteomes" id="UP000008035">
    <property type="component" value="Chromosome"/>
</dbReference>
<feature type="transmembrane region" description="Helical" evidence="4">
    <location>
        <begin position="78"/>
        <end position="95"/>
    </location>
</feature>
<dbReference type="PROSITE" id="PS50850">
    <property type="entry name" value="MFS"/>
    <property type="match status" value="1"/>
</dbReference>
<dbReference type="EMBL" id="HE965803">
    <property type="protein sequence ID" value="CCJ48907.1"/>
    <property type="molecule type" value="Genomic_DNA"/>
</dbReference>
<keyword evidence="1 4" id="KW-0812">Transmembrane</keyword>
<feature type="transmembrane region" description="Helical" evidence="4">
    <location>
        <begin position="41"/>
        <end position="66"/>
    </location>
</feature>
<keyword evidence="2 4" id="KW-1133">Transmembrane helix</keyword>